<sequence>MKRFSLFLFVFTVLISISACTDVVELDVDSSEPELVVDGVITNDRNVFVKLSQTAAYFDNNPFIPVKEARVSLLKDGQEIVVLDESTSTPGLYESTTLGEFNATYQIKVEISGDVPDKIAGTWISAADTLRPVPPIDSMKQRTLNRNTTPQAFFEGDYALMYFGDLPGEGDYYRVIRNLNDSIFAQENNFISDEGFDGIYFGQGFIPPIAIYGPFDEPEAGEEADSLGVLLQSVSPEFFDYMQVLNSQVQTGSPFDAPPALVLGNIHKENEPNTYAFGYFQVVGSSRNGIRYQP</sequence>
<dbReference type="Proteomes" id="UP000516305">
    <property type="component" value="Chromosome"/>
</dbReference>
<organism evidence="2 3">
    <name type="scientific">Croceimicrobium hydrocarbonivorans</name>
    <dbReference type="NCBI Taxonomy" id="2761580"/>
    <lineage>
        <taxon>Bacteria</taxon>
        <taxon>Pseudomonadati</taxon>
        <taxon>Bacteroidota</taxon>
        <taxon>Flavobacteriia</taxon>
        <taxon>Flavobacteriales</taxon>
        <taxon>Owenweeksiaceae</taxon>
        <taxon>Croceimicrobium</taxon>
    </lineage>
</organism>
<dbReference type="InterPro" id="IPR025345">
    <property type="entry name" value="DUF4249"/>
</dbReference>
<dbReference type="KEGG" id="chyd:H4K34_11685"/>
<accession>A0A7H0VBE1</accession>
<evidence type="ECO:0000313" key="2">
    <source>
        <dbReference type="EMBL" id="QNR23039.1"/>
    </source>
</evidence>
<gene>
    <name evidence="2" type="ORF">H4K34_11685</name>
</gene>
<protein>
    <submittedName>
        <fullName evidence="2">DUF4249 domain-containing protein</fullName>
    </submittedName>
</protein>
<feature type="chain" id="PRO_5028797747" evidence="1">
    <location>
        <begin position="22"/>
        <end position="294"/>
    </location>
</feature>
<reference evidence="2 3" key="1">
    <citation type="submission" date="2020-08" db="EMBL/GenBank/DDBJ databases">
        <title>Croceimicrobium hydrocarbonivorans gen. nov., sp. nov., a novel marine bacterium isolated from a bacterial consortium that degrades polyethylene terephthalate.</title>
        <authorList>
            <person name="Liu R."/>
        </authorList>
    </citation>
    <scope>NUCLEOTIDE SEQUENCE [LARGE SCALE GENOMIC DNA]</scope>
    <source>
        <strain evidence="2 3">A20-9</strain>
    </source>
</reference>
<dbReference type="Pfam" id="PF14054">
    <property type="entry name" value="DUF4249"/>
    <property type="match status" value="1"/>
</dbReference>
<feature type="signal peptide" evidence="1">
    <location>
        <begin position="1"/>
        <end position="21"/>
    </location>
</feature>
<dbReference type="PROSITE" id="PS51257">
    <property type="entry name" value="PROKAR_LIPOPROTEIN"/>
    <property type="match status" value="1"/>
</dbReference>
<dbReference type="AlphaFoldDB" id="A0A7H0VBE1"/>
<evidence type="ECO:0000313" key="3">
    <source>
        <dbReference type="Proteomes" id="UP000516305"/>
    </source>
</evidence>
<name>A0A7H0VBE1_9FLAO</name>
<proteinExistence type="predicted"/>
<dbReference type="RefSeq" id="WP_210757576.1">
    <property type="nucleotide sequence ID" value="NZ_CP060139.1"/>
</dbReference>
<keyword evidence="3" id="KW-1185">Reference proteome</keyword>
<keyword evidence="1" id="KW-0732">Signal</keyword>
<dbReference type="EMBL" id="CP060139">
    <property type="protein sequence ID" value="QNR23039.1"/>
    <property type="molecule type" value="Genomic_DNA"/>
</dbReference>
<evidence type="ECO:0000256" key="1">
    <source>
        <dbReference type="SAM" id="SignalP"/>
    </source>
</evidence>